<dbReference type="STRING" id="671065.MetMK1DRAFT_00000820"/>
<feature type="transmembrane region" description="Helical" evidence="6">
    <location>
        <begin position="94"/>
        <end position="114"/>
    </location>
</feature>
<dbReference type="InterPro" id="IPR036259">
    <property type="entry name" value="MFS_trans_sf"/>
</dbReference>
<keyword evidence="9" id="KW-1185">Reference proteome</keyword>
<dbReference type="PROSITE" id="PS50850">
    <property type="entry name" value="MFS"/>
    <property type="match status" value="1"/>
</dbReference>
<reference evidence="8 9" key="1">
    <citation type="submission" date="2012-01" db="EMBL/GenBank/DDBJ databases">
        <title>Improved High-Quality Draft sequence of Metallosphaera yellowstonensis MK1.</title>
        <authorList>
            <consortium name="US DOE Joint Genome Institute"/>
            <person name="Lucas S."/>
            <person name="Han J."/>
            <person name="Cheng J.-F."/>
            <person name="Goodwin L."/>
            <person name="Pitluck S."/>
            <person name="Peters L."/>
            <person name="Teshima H."/>
            <person name="Detter J.C."/>
            <person name="Han C."/>
            <person name="Tapia R."/>
            <person name="Land M."/>
            <person name="Hauser L."/>
            <person name="Kyrpides N."/>
            <person name="Kozubal M."/>
            <person name="Macur R.E."/>
            <person name="Jay Z."/>
            <person name="Inskeep W."/>
            <person name="Woyke T."/>
        </authorList>
    </citation>
    <scope>NUCLEOTIDE SEQUENCE [LARGE SCALE GENOMIC DNA]</scope>
    <source>
        <strain evidence="8 9">MK1</strain>
    </source>
</reference>
<dbReference type="OrthoDB" id="44243at2157"/>
<dbReference type="HOGENOM" id="CLU_680788_0_0_2"/>
<name>H2C0L1_9CREN</name>
<evidence type="ECO:0000313" key="8">
    <source>
        <dbReference type="EMBL" id="EHP71273.1"/>
    </source>
</evidence>
<dbReference type="PANTHER" id="PTHR23513:SF6">
    <property type="entry name" value="MAJOR FACILITATOR SUPERFAMILY ASSOCIATED DOMAIN-CONTAINING PROTEIN"/>
    <property type="match status" value="1"/>
</dbReference>
<dbReference type="SUPFAM" id="SSF103473">
    <property type="entry name" value="MFS general substrate transporter"/>
    <property type="match status" value="1"/>
</dbReference>
<dbReference type="Gene3D" id="1.20.1250.20">
    <property type="entry name" value="MFS general substrate transporter like domains"/>
    <property type="match status" value="1"/>
</dbReference>
<proteinExistence type="predicted"/>
<feature type="transmembrane region" description="Helical" evidence="6">
    <location>
        <begin position="159"/>
        <end position="177"/>
    </location>
</feature>
<evidence type="ECO:0000256" key="5">
    <source>
        <dbReference type="ARBA" id="ARBA00023136"/>
    </source>
</evidence>
<feature type="transmembrane region" description="Helical" evidence="6">
    <location>
        <begin position="232"/>
        <end position="257"/>
    </location>
</feature>
<protein>
    <submittedName>
        <fullName evidence="8">Arabinose efflux permease family protein</fullName>
    </submittedName>
</protein>
<dbReference type="RefSeq" id="WP_009069404.1">
    <property type="nucleotide sequence ID" value="NZ_JH597755.1"/>
</dbReference>
<gene>
    <name evidence="8" type="ORF">MetMK1DRAFT_00000820</name>
</gene>
<evidence type="ECO:0000259" key="7">
    <source>
        <dbReference type="PROSITE" id="PS50850"/>
    </source>
</evidence>
<feature type="domain" description="Major facilitator superfamily (MFS) profile" evidence="7">
    <location>
        <begin position="199"/>
        <end position="390"/>
    </location>
</feature>
<keyword evidence="5 6" id="KW-0472">Membrane</keyword>
<keyword evidence="4 6" id="KW-1133">Transmembrane helix</keyword>
<feature type="transmembrane region" description="Helical" evidence="6">
    <location>
        <begin position="198"/>
        <end position="220"/>
    </location>
</feature>
<feature type="transmembrane region" description="Helical" evidence="6">
    <location>
        <begin position="326"/>
        <end position="345"/>
    </location>
</feature>
<dbReference type="AlphaFoldDB" id="H2C0L1"/>
<dbReference type="InterPro" id="IPR011701">
    <property type="entry name" value="MFS"/>
</dbReference>
<feature type="transmembrane region" description="Helical" evidence="6">
    <location>
        <begin position="135"/>
        <end position="153"/>
    </location>
</feature>
<sequence length="390" mass="43049">MLSRTFMRFWIARNFLRVTNVMFTVYFMWEIVVKYDSVFLASLVPAFSLLGYVVIAVPFGYYLDRLNRSKLIFLTSILSFFVYSILMMSDALYVVYGVALISFMLFMTMGDAFYASIKELVVSEDLSKAMSMGSIGRAISDLVGILAGGVTAYISPASFPPLVLLLSVIPVVFSFPSKMEENSGSGYSYTHALKVIKLLIPLLILAMTINGTFVVLDVYASGLFHLILKASALYYTLFLLSFSLGAIVGGVVGGLVAKKIARPLFLSLISLGFGLSFVAIALDRSPSLESIISFLLGISVSLINIPLDTLLTRIVPNQVMGRVNSIMQLFFTGSSPVMAFVYGYLTNFFSLVDVIMGVGIFGIMMSLPSYFVIKNFMKIKDEDVKRIMEK</sequence>
<feature type="transmembrane region" description="Helical" evidence="6">
    <location>
        <begin position="12"/>
        <end position="32"/>
    </location>
</feature>
<feature type="transmembrane region" description="Helical" evidence="6">
    <location>
        <begin position="71"/>
        <end position="88"/>
    </location>
</feature>
<dbReference type="CDD" id="cd06173">
    <property type="entry name" value="MFS_MefA_like"/>
    <property type="match status" value="1"/>
</dbReference>
<dbReference type="GO" id="GO:0022857">
    <property type="term" value="F:transmembrane transporter activity"/>
    <property type="evidence" value="ECO:0007669"/>
    <property type="project" value="InterPro"/>
</dbReference>
<evidence type="ECO:0000256" key="1">
    <source>
        <dbReference type="ARBA" id="ARBA00004651"/>
    </source>
</evidence>
<accession>H2C0L1</accession>
<feature type="transmembrane region" description="Helical" evidence="6">
    <location>
        <begin position="288"/>
        <end position="305"/>
    </location>
</feature>
<evidence type="ECO:0000256" key="6">
    <source>
        <dbReference type="SAM" id="Phobius"/>
    </source>
</evidence>
<dbReference type="PANTHER" id="PTHR23513">
    <property type="entry name" value="INTEGRAL MEMBRANE EFFLUX PROTEIN-RELATED"/>
    <property type="match status" value="1"/>
</dbReference>
<keyword evidence="2" id="KW-1003">Cell membrane</keyword>
<evidence type="ECO:0000256" key="4">
    <source>
        <dbReference type="ARBA" id="ARBA00022989"/>
    </source>
</evidence>
<feature type="transmembrane region" description="Helical" evidence="6">
    <location>
        <begin position="351"/>
        <end position="373"/>
    </location>
</feature>
<feature type="transmembrane region" description="Helical" evidence="6">
    <location>
        <begin position="264"/>
        <end position="282"/>
    </location>
</feature>
<evidence type="ECO:0000256" key="3">
    <source>
        <dbReference type="ARBA" id="ARBA00022692"/>
    </source>
</evidence>
<comment type="subcellular location">
    <subcellularLocation>
        <location evidence="1">Cell membrane</location>
        <topology evidence="1">Multi-pass membrane protein</topology>
    </subcellularLocation>
</comment>
<feature type="transmembrane region" description="Helical" evidence="6">
    <location>
        <begin position="38"/>
        <end position="59"/>
    </location>
</feature>
<dbReference type="Pfam" id="PF07690">
    <property type="entry name" value="MFS_1"/>
    <property type="match status" value="1"/>
</dbReference>
<evidence type="ECO:0000313" key="9">
    <source>
        <dbReference type="Proteomes" id="UP000003980"/>
    </source>
</evidence>
<dbReference type="eggNOG" id="arCOG00135">
    <property type="taxonomic scope" value="Archaea"/>
</dbReference>
<keyword evidence="3 6" id="KW-0812">Transmembrane</keyword>
<evidence type="ECO:0000256" key="2">
    <source>
        <dbReference type="ARBA" id="ARBA00022475"/>
    </source>
</evidence>
<dbReference type="GO" id="GO:0005886">
    <property type="term" value="C:plasma membrane"/>
    <property type="evidence" value="ECO:0007669"/>
    <property type="project" value="UniProtKB-SubCell"/>
</dbReference>
<dbReference type="Proteomes" id="UP000003980">
    <property type="component" value="Unassembled WGS sequence"/>
</dbReference>
<dbReference type="InterPro" id="IPR020846">
    <property type="entry name" value="MFS_dom"/>
</dbReference>
<dbReference type="EMBL" id="JH597755">
    <property type="protein sequence ID" value="EHP71273.1"/>
    <property type="molecule type" value="Genomic_DNA"/>
</dbReference>
<organism evidence="8 9">
    <name type="scientific">Metallosphaera yellowstonensis MK1</name>
    <dbReference type="NCBI Taxonomy" id="671065"/>
    <lineage>
        <taxon>Archaea</taxon>
        <taxon>Thermoproteota</taxon>
        <taxon>Thermoprotei</taxon>
        <taxon>Sulfolobales</taxon>
        <taxon>Sulfolobaceae</taxon>
        <taxon>Metallosphaera</taxon>
    </lineage>
</organism>